<name>R7TBL9_CAPTE</name>
<feature type="transmembrane region" description="Helical" evidence="1">
    <location>
        <begin position="398"/>
        <end position="428"/>
    </location>
</feature>
<feature type="domain" description="Endonuclease/exonuclease/phosphatase" evidence="2">
    <location>
        <begin position="23"/>
        <end position="252"/>
    </location>
</feature>
<dbReference type="HOGENOM" id="CLU_049082_0_0_1"/>
<dbReference type="EMBL" id="KB310746">
    <property type="protein sequence ID" value="ELT90867.1"/>
    <property type="molecule type" value="Genomic_DNA"/>
</dbReference>
<reference evidence="4" key="3">
    <citation type="submission" date="2015-06" db="UniProtKB">
        <authorList>
            <consortium name="EnsemblMetazoa"/>
        </authorList>
    </citation>
    <scope>IDENTIFICATION</scope>
</reference>
<dbReference type="EMBL" id="AMQN01014106">
    <property type="status" value="NOT_ANNOTATED_CDS"/>
    <property type="molecule type" value="Genomic_DNA"/>
</dbReference>
<dbReference type="AlphaFoldDB" id="R7TBL9"/>
<reference evidence="5" key="1">
    <citation type="submission" date="2012-12" db="EMBL/GenBank/DDBJ databases">
        <authorList>
            <person name="Hellsten U."/>
            <person name="Grimwood J."/>
            <person name="Chapman J.A."/>
            <person name="Shapiro H."/>
            <person name="Aerts A."/>
            <person name="Otillar R.P."/>
            <person name="Terry A.Y."/>
            <person name="Boore J.L."/>
            <person name="Simakov O."/>
            <person name="Marletaz F."/>
            <person name="Cho S.-J."/>
            <person name="Edsinger-Gonzales E."/>
            <person name="Havlak P."/>
            <person name="Kuo D.-H."/>
            <person name="Larsson T."/>
            <person name="Lv J."/>
            <person name="Arendt D."/>
            <person name="Savage R."/>
            <person name="Osoegawa K."/>
            <person name="de Jong P."/>
            <person name="Lindberg D.R."/>
            <person name="Seaver E.C."/>
            <person name="Weisblat D.A."/>
            <person name="Putnam N.H."/>
            <person name="Grigoriev I.V."/>
            <person name="Rokhsar D.S."/>
        </authorList>
    </citation>
    <scope>NUCLEOTIDE SEQUENCE</scope>
    <source>
        <strain evidence="5">I ESC-2004</strain>
    </source>
</reference>
<evidence type="ECO:0000313" key="5">
    <source>
        <dbReference type="Proteomes" id="UP000014760"/>
    </source>
</evidence>
<evidence type="ECO:0000259" key="2">
    <source>
        <dbReference type="Pfam" id="PF03372"/>
    </source>
</evidence>
<dbReference type="EnsemblMetazoa" id="CapteT217237">
    <property type="protein sequence ID" value="CapteP217237"/>
    <property type="gene ID" value="CapteG217237"/>
</dbReference>
<proteinExistence type="predicted"/>
<keyword evidence="1" id="KW-1133">Transmembrane helix</keyword>
<dbReference type="GO" id="GO:0003824">
    <property type="term" value="F:catalytic activity"/>
    <property type="evidence" value="ECO:0007669"/>
    <property type="project" value="InterPro"/>
</dbReference>
<dbReference type="GO" id="GO:0006506">
    <property type="term" value="P:GPI anchor biosynthetic process"/>
    <property type="evidence" value="ECO:0007669"/>
    <property type="project" value="TreeGrafter"/>
</dbReference>
<evidence type="ECO:0000313" key="3">
    <source>
        <dbReference type="EMBL" id="ELT90867.1"/>
    </source>
</evidence>
<dbReference type="InterPro" id="IPR036691">
    <property type="entry name" value="Endo/exonu/phosph_ase_sf"/>
</dbReference>
<dbReference type="Gene3D" id="3.60.10.10">
    <property type="entry name" value="Endonuclease/exonuclease/phosphatase"/>
    <property type="match status" value="1"/>
</dbReference>
<keyword evidence="1" id="KW-0812">Transmembrane</keyword>
<dbReference type="Proteomes" id="UP000014760">
    <property type="component" value="Unassembled WGS sequence"/>
</dbReference>
<dbReference type="OrthoDB" id="387657at2759"/>
<dbReference type="InterPro" id="IPR051916">
    <property type="entry name" value="GPI-anchor_lipid_remodeler"/>
</dbReference>
<dbReference type="PANTHER" id="PTHR14859:SF16">
    <property type="entry name" value="ENDONUCLEASE_EXONUCLEASE_PHOSPHATASE DOMAIN-CONTAINING PROTEIN"/>
    <property type="match status" value="1"/>
</dbReference>
<evidence type="ECO:0000256" key="1">
    <source>
        <dbReference type="SAM" id="Phobius"/>
    </source>
</evidence>
<dbReference type="InterPro" id="IPR005135">
    <property type="entry name" value="Endo/exonuclease/phosphatase"/>
</dbReference>
<dbReference type="OMA" id="NDYEWPI"/>
<dbReference type="GO" id="GO:0016020">
    <property type="term" value="C:membrane"/>
    <property type="evidence" value="ECO:0007669"/>
    <property type="project" value="GOC"/>
</dbReference>
<sequence>MSHSSGQDNLLLILNQYETAFKIRESGCDVITFQEVRSDEDRNQLHELRSLLPQYKWLSFAVAHDVDIMDGVYIRHWQREGIGILSRYPIESQSVQRLTYTKGPDSNRRIALHVNIAFPDPGIIHFVIVHLSYDRYQQCGNMHDILQSEQTQKSEYLVILGDFNAYPDFEGPFQLFNSSSWDSNNPCIRKNRRLNFLKHLRPLSDAWRLSGIKGGNTFSNMPAPGMVSRPDRIFVSANLAIAGAELMGDGHAYKSRFLYHILWHRVGRVIDVMRDSWLGQRGRSCVHDCGPHASCRCGVCVGGNGDQNVCMLPDCAECSAVQYNFYCLAIIVLITLSVQLIYGALQVLLTLNDQSKKNRSSAEKETGIFGSCCLCDPELYRSINARIRRHRRSLLCRIWPFLLLPPMVLVMVTVLLLCLYVAIVMFVFKDAFDDVSSVLPEEFFPSDHLMLSVLIHKQ</sequence>
<accession>R7TBL9</accession>
<keyword evidence="5" id="KW-1185">Reference proteome</keyword>
<evidence type="ECO:0000313" key="4">
    <source>
        <dbReference type="EnsemblMetazoa" id="CapteP217237"/>
    </source>
</evidence>
<gene>
    <name evidence="3" type="ORF">CAPTEDRAFT_217237</name>
</gene>
<protein>
    <recommendedName>
        <fullName evidence="2">Endonuclease/exonuclease/phosphatase domain-containing protein</fullName>
    </recommendedName>
</protein>
<feature type="transmembrane region" description="Helical" evidence="1">
    <location>
        <begin position="323"/>
        <end position="349"/>
    </location>
</feature>
<organism evidence="3">
    <name type="scientific">Capitella teleta</name>
    <name type="common">Polychaete worm</name>
    <dbReference type="NCBI Taxonomy" id="283909"/>
    <lineage>
        <taxon>Eukaryota</taxon>
        <taxon>Metazoa</taxon>
        <taxon>Spiralia</taxon>
        <taxon>Lophotrochozoa</taxon>
        <taxon>Annelida</taxon>
        <taxon>Polychaeta</taxon>
        <taxon>Sedentaria</taxon>
        <taxon>Scolecida</taxon>
        <taxon>Capitellidae</taxon>
        <taxon>Capitella</taxon>
    </lineage>
</organism>
<keyword evidence="1" id="KW-0472">Membrane</keyword>
<dbReference type="Pfam" id="PF03372">
    <property type="entry name" value="Exo_endo_phos"/>
    <property type="match status" value="1"/>
</dbReference>
<dbReference type="GO" id="GO:0005783">
    <property type="term" value="C:endoplasmic reticulum"/>
    <property type="evidence" value="ECO:0007669"/>
    <property type="project" value="TreeGrafter"/>
</dbReference>
<reference evidence="3 5" key="2">
    <citation type="journal article" date="2013" name="Nature">
        <title>Insights into bilaterian evolution from three spiralian genomes.</title>
        <authorList>
            <person name="Simakov O."/>
            <person name="Marletaz F."/>
            <person name="Cho S.J."/>
            <person name="Edsinger-Gonzales E."/>
            <person name="Havlak P."/>
            <person name="Hellsten U."/>
            <person name="Kuo D.H."/>
            <person name="Larsson T."/>
            <person name="Lv J."/>
            <person name="Arendt D."/>
            <person name="Savage R."/>
            <person name="Osoegawa K."/>
            <person name="de Jong P."/>
            <person name="Grimwood J."/>
            <person name="Chapman J.A."/>
            <person name="Shapiro H."/>
            <person name="Aerts A."/>
            <person name="Otillar R.P."/>
            <person name="Terry A.Y."/>
            <person name="Boore J.L."/>
            <person name="Grigoriev I.V."/>
            <person name="Lindberg D.R."/>
            <person name="Seaver E.C."/>
            <person name="Weisblat D.A."/>
            <person name="Putnam N.H."/>
            <person name="Rokhsar D.S."/>
        </authorList>
    </citation>
    <scope>NUCLEOTIDE SEQUENCE</scope>
    <source>
        <strain evidence="3 5">I ESC-2004</strain>
    </source>
</reference>
<dbReference type="SUPFAM" id="SSF56219">
    <property type="entry name" value="DNase I-like"/>
    <property type="match status" value="1"/>
</dbReference>
<dbReference type="PANTHER" id="PTHR14859">
    <property type="entry name" value="CALCOFLUOR WHITE HYPERSENSITIVE PROTEIN PRECURSOR"/>
    <property type="match status" value="1"/>
</dbReference>